<feature type="domain" description="Serpin" evidence="1">
    <location>
        <begin position="65"/>
        <end position="118"/>
    </location>
</feature>
<dbReference type="AlphaFoldDB" id="A0AAV7VKU2"/>
<dbReference type="Pfam" id="PF00079">
    <property type="entry name" value="Serpin"/>
    <property type="match status" value="1"/>
</dbReference>
<evidence type="ECO:0000313" key="3">
    <source>
        <dbReference type="Proteomes" id="UP001066276"/>
    </source>
</evidence>
<proteinExistence type="predicted"/>
<organism evidence="2 3">
    <name type="scientific">Pleurodeles waltl</name>
    <name type="common">Iberian ribbed newt</name>
    <dbReference type="NCBI Taxonomy" id="8319"/>
    <lineage>
        <taxon>Eukaryota</taxon>
        <taxon>Metazoa</taxon>
        <taxon>Chordata</taxon>
        <taxon>Craniata</taxon>
        <taxon>Vertebrata</taxon>
        <taxon>Euteleostomi</taxon>
        <taxon>Amphibia</taxon>
        <taxon>Batrachia</taxon>
        <taxon>Caudata</taxon>
        <taxon>Salamandroidea</taxon>
        <taxon>Salamandridae</taxon>
        <taxon>Pleurodelinae</taxon>
        <taxon>Pleurodeles</taxon>
    </lineage>
</organism>
<sequence>MGLDATLVDALHPPKVSMGLGTLRNASNPFLSDFSHVSFRARFMRWRLGQFSLIQEINMEELNSANSEFCFKRYKEIAKSKKHENIFFSPLSIMSAMGMVYRGASGNTATQMGEVLIRRTLEITYYYSEELLQGPVRRSFKKFGSRGVRFTSSLEFENLLF</sequence>
<dbReference type="InterPro" id="IPR042178">
    <property type="entry name" value="Serpin_sf_1"/>
</dbReference>
<evidence type="ECO:0000313" key="2">
    <source>
        <dbReference type="EMBL" id="KAJ1200933.1"/>
    </source>
</evidence>
<dbReference type="InterPro" id="IPR036186">
    <property type="entry name" value="Serpin_sf"/>
</dbReference>
<comment type="caution">
    <text evidence="2">The sequence shown here is derived from an EMBL/GenBank/DDBJ whole genome shotgun (WGS) entry which is preliminary data.</text>
</comment>
<dbReference type="InterPro" id="IPR023796">
    <property type="entry name" value="Serpin_dom"/>
</dbReference>
<dbReference type="EMBL" id="JANPWB010000003">
    <property type="protein sequence ID" value="KAJ1200933.1"/>
    <property type="molecule type" value="Genomic_DNA"/>
</dbReference>
<evidence type="ECO:0000259" key="1">
    <source>
        <dbReference type="Pfam" id="PF00079"/>
    </source>
</evidence>
<reference evidence="2" key="1">
    <citation type="journal article" date="2022" name="bioRxiv">
        <title>Sequencing and chromosome-scale assembly of the giantPleurodeles waltlgenome.</title>
        <authorList>
            <person name="Brown T."/>
            <person name="Elewa A."/>
            <person name="Iarovenko S."/>
            <person name="Subramanian E."/>
            <person name="Araus A.J."/>
            <person name="Petzold A."/>
            <person name="Susuki M."/>
            <person name="Suzuki K.-i.T."/>
            <person name="Hayashi T."/>
            <person name="Toyoda A."/>
            <person name="Oliveira C."/>
            <person name="Osipova E."/>
            <person name="Leigh N.D."/>
            <person name="Simon A."/>
            <person name="Yun M.H."/>
        </authorList>
    </citation>
    <scope>NUCLEOTIDE SEQUENCE</scope>
    <source>
        <strain evidence="2">20211129_DDA</strain>
        <tissue evidence="2">Liver</tissue>
    </source>
</reference>
<keyword evidence="3" id="KW-1185">Reference proteome</keyword>
<dbReference type="Proteomes" id="UP001066276">
    <property type="component" value="Chromosome 2_1"/>
</dbReference>
<accession>A0AAV7VKU2</accession>
<name>A0AAV7VKU2_PLEWA</name>
<dbReference type="SUPFAM" id="SSF56574">
    <property type="entry name" value="Serpins"/>
    <property type="match status" value="1"/>
</dbReference>
<gene>
    <name evidence="2" type="ORF">NDU88_004754</name>
</gene>
<dbReference type="Gene3D" id="3.30.497.10">
    <property type="entry name" value="Antithrombin, subunit I, domain 2"/>
    <property type="match status" value="1"/>
</dbReference>
<protein>
    <recommendedName>
        <fullName evidence="1">Serpin domain-containing protein</fullName>
    </recommendedName>
</protein>